<name>A0A4Y7XBV3_9GAMM</name>
<reference evidence="8 9" key="1">
    <citation type="submission" date="2019-03" db="EMBL/GenBank/DDBJ databases">
        <title>Alkanindiges illinoisensis: a potential pathogenic isolated from ascites of a gastric cancer patient with abdominal metastasis.</title>
        <authorList>
            <person name="Hu X."/>
            <person name="Yang B."/>
            <person name="Yan X."/>
            <person name="Lin L."/>
            <person name="Zhao H."/>
            <person name="Zhou F."/>
            <person name="Su B."/>
            <person name="Chen J."/>
            <person name="Rui Y."/>
            <person name="Wang Q."/>
            <person name="Zheng L."/>
        </authorList>
    </citation>
    <scope>NUCLEOTIDE SEQUENCE [LARGE SCALE GENOMIC DNA]</scope>
    <source>
        <strain evidence="8 9">NFYY 23406</strain>
    </source>
</reference>
<dbReference type="STRING" id="1120977.GCA_000619845_00808"/>
<dbReference type="Proteomes" id="UP000297834">
    <property type="component" value="Unassembled WGS sequence"/>
</dbReference>
<proteinExistence type="predicted"/>
<evidence type="ECO:0000256" key="3">
    <source>
        <dbReference type="ARBA" id="ARBA00022989"/>
    </source>
</evidence>
<dbReference type="OrthoDB" id="5555605at2"/>
<dbReference type="GO" id="GO:0097347">
    <property type="term" value="C:TAM protein secretion complex"/>
    <property type="evidence" value="ECO:0007669"/>
    <property type="project" value="TreeGrafter"/>
</dbReference>
<evidence type="ECO:0000256" key="1">
    <source>
        <dbReference type="ARBA" id="ARBA00004167"/>
    </source>
</evidence>
<evidence type="ECO:0000259" key="7">
    <source>
        <dbReference type="Pfam" id="PF04357"/>
    </source>
</evidence>
<keyword evidence="9" id="KW-1185">Reference proteome</keyword>
<evidence type="ECO:0000313" key="8">
    <source>
        <dbReference type="EMBL" id="TEU26463.1"/>
    </source>
</evidence>
<dbReference type="PANTHER" id="PTHR36985:SF1">
    <property type="entry name" value="TRANSLOCATION AND ASSEMBLY MODULE SUBUNIT TAMB"/>
    <property type="match status" value="1"/>
</dbReference>
<dbReference type="GO" id="GO:0009306">
    <property type="term" value="P:protein secretion"/>
    <property type="evidence" value="ECO:0007669"/>
    <property type="project" value="InterPro"/>
</dbReference>
<evidence type="ECO:0000256" key="5">
    <source>
        <dbReference type="SAM" id="MobiDB-lite"/>
    </source>
</evidence>
<accession>A0A4Y7XBV3</accession>
<dbReference type="RefSeq" id="WP_134244502.1">
    <property type="nucleotide sequence ID" value="NZ_SNTY01000027.1"/>
</dbReference>
<dbReference type="EMBL" id="SNTY01000027">
    <property type="protein sequence ID" value="TEU26463.1"/>
    <property type="molecule type" value="Genomic_DNA"/>
</dbReference>
<comment type="caution">
    <text evidence="8">The sequence shown here is derived from an EMBL/GenBank/DDBJ whole genome shotgun (WGS) entry which is preliminary data.</text>
</comment>
<feature type="region of interest" description="Disordered" evidence="5">
    <location>
        <begin position="1"/>
        <end position="32"/>
    </location>
</feature>
<comment type="subcellular location">
    <subcellularLocation>
        <location evidence="1">Membrane</location>
        <topology evidence="1">Single-pass membrane protein</topology>
    </subcellularLocation>
</comment>
<protein>
    <recommendedName>
        <fullName evidence="7">Translocation and assembly module TamB C-terminal domain-containing protein</fullName>
    </recommendedName>
</protein>
<keyword evidence="2 6" id="KW-0812">Transmembrane</keyword>
<sequence length="1534" mass="166588">MSNKPVHDDNNPSVPAENSTGNGNHQPPRKLPRKHRRLRWILLILVAGLLALVATVAYMTTTEEGSKKLLALLTSRQSMVTYTFKSGNLQKGVILTNIKVTTKSVDVLAEQAIVKIGWRALVSRELHFRYASIDELKIVKKTPPSDKPFDFKQLKLPVTLRFDEGFVHGLSIQTKPNSTFRFNEVVLHDAVWSGTKLEMKNSSLKLPYLMAQEITGKIEFHDKYPLHVNGQLVIPGLKNLNVQRIFVAGRGDVDNLRVGVAIPADKPGFMKGQVLLHPVRKDVPYAGQLDWRNFKWPFALQQNLFSKSGGALIDGTTSGLTINLQTDLSGKSIPTGDYQAQLATNFKSLDIRALNGRLMDGTLQTQGMVSWQNHVHWDITGRANGLNSQDKTVPEAIRGYLPPVINGNLYSKGELSAIPHLYAAVRLDSRETWLAGIARKGSLGNSTQPLWIDAHWKNINRKMATVGYLNSPTGHAVLSLPQNRLNANVNVSVGESKEGILPAGQYHALVHKKNNLLDIPEIKYQGSAGNLLGNANVKLPQGKQGLQWQAKATTQNFDPSQLVAAVPFKRLNGTINASGYSSNNNNKQVIVLKNTRLSGYIPASGGQAGRTVELTGNATAALLMYDSSHQKKAPKQTGLKSFAIQFNGDLKTPDVPNGDLIIKVSGTPKLINIDEFRHDGAAGKINLNGQVDLSQGPAWRLKGVLDRFNPGFFASGYAGWVSGNFDTTGRWQTNRKEIQLTNLNLDGVIKNQPVIGRGSLFVSLSADQKNGLLPSRFEAQNLILSFAGNQVFANGNSNRLALDVNAPALNQLYPGITGRIIGRISLTGDERQPDALINLKVDRFSFKNQITIQQASLIGRIPQLGRQPGQLQLDIQNLKRGTQTLKQGRVLLVGTKAAHVLQIAGNGVNPATRFSVQLAGGLNANNDWLGQVQKGLLSTRQLTLNQDKPAALIYRSQGGAVYLDQHCWAGAGSKLCLTEPLQASSAKGLVAVQLQNLDIGSFQAFMPQGVAWNGKMFGHAKVTWLGNNAPTLNAQIYTDNGEIGLAPEDPQDDPLTLPYQRLSLIAVTQPDGIKLRFDAKTPGIGKGYIDATINPSVTPKTVNGALVLENVQVNIFKPFFPGMRVLNGVASLAGGVSGPLTAPDFYGEFRLRDGQVAMNNLPINLNRINLSSSVRGTEATLDGSFYSGDGLGKLTGDANWQGVPYVNLSLRGERLLIRQAPLLTARVTPSIDARILPTERQISVNGNVDIPSAVISLPENNADVIAKSGDVRIVRSDQVDERVMKAARPWGIYADIDLALGDDVYFRGFGTSIPLGGKLNLTQRGLDAAMRGNGAIGVRQNVTIEAFGQRLQLNRGIARFNGIITQPTLDIDATKEVSNRTIGVRVTGRASNPNIAVYNDAGLSEQEALNALLTGRISSANPTVNNTAGFKSEVNNTIAAAGISMGLGGTRKITNRIGRTFGLDSLTLDAEGVGDDTQVSLTGYITPDLYLRYGVGVFTPVNRLTLRYQLNRRLYIEASSALDRAVDMFYNWRF</sequence>
<organism evidence="8 9">
    <name type="scientific">Alkanindiges illinoisensis</name>
    <dbReference type="NCBI Taxonomy" id="197183"/>
    <lineage>
        <taxon>Bacteria</taxon>
        <taxon>Pseudomonadati</taxon>
        <taxon>Pseudomonadota</taxon>
        <taxon>Gammaproteobacteria</taxon>
        <taxon>Moraxellales</taxon>
        <taxon>Moraxellaceae</taxon>
        <taxon>Alkanindiges</taxon>
    </lineage>
</organism>
<keyword evidence="4 6" id="KW-0472">Membrane</keyword>
<feature type="compositionally biased region" description="Polar residues" evidence="5">
    <location>
        <begin position="11"/>
        <end position="25"/>
    </location>
</feature>
<evidence type="ECO:0000256" key="4">
    <source>
        <dbReference type="ARBA" id="ARBA00023136"/>
    </source>
</evidence>
<gene>
    <name evidence="8" type="ORF">E2B99_08250</name>
</gene>
<feature type="compositionally biased region" description="Basic and acidic residues" evidence="5">
    <location>
        <begin position="1"/>
        <end position="10"/>
    </location>
</feature>
<keyword evidence="3 6" id="KW-1133">Transmembrane helix</keyword>
<dbReference type="Pfam" id="PF04357">
    <property type="entry name" value="TamB"/>
    <property type="match status" value="1"/>
</dbReference>
<feature type="transmembrane region" description="Helical" evidence="6">
    <location>
        <begin position="38"/>
        <end position="59"/>
    </location>
</feature>
<evidence type="ECO:0000313" key="9">
    <source>
        <dbReference type="Proteomes" id="UP000297834"/>
    </source>
</evidence>
<feature type="domain" description="Translocation and assembly module TamB C-terminal" evidence="7">
    <location>
        <begin position="1187"/>
        <end position="1534"/>
    </location>
</feature>
<dbReference type="PANTHER" id="PTHR36985">
    <property type="entry name" value="TRANSLOCATION AND ASSEMBLY MODULE SUBUNIT TAMB"/>
    <property type="match status" value="1"/>
</dbReference>
<evidence type="ECO:0000256" key="6">
    <source>
        <dbReference type="SAM" id="Phobius"/>
    </source>
</evidence>
<evidence type="ECO:0000256" key="2">
    <source>
        <dbReference type="ARBA" id="ARBA00022692"/>
    </source>
</evidence>
<dbReference type="GO" id="GO:0005886">
    <property type="term" value="C:plasma membrane"/>
    <property type="evidence" value="ECO:0007669"/>
    <property type="project" value="InterPro"/>
</dbReference>
<dbReference type="InterPro" id="IPR007452">
    <property type="entry name" value="TamB_C"/>
</dbReference>